<keyword evidence="4 7" id="KW-0378">Hydrolase</keyword>
<sequence>MDQQEKIGILSDLIGFRTVGGDETQVANYLIKLFSDHGIKSQKVKYAENRDNLVVQIGNGQGPVLAFSGHQDVVAEGDLASWDSDPFKAKITDDRIYGRGTSDMKAGLAAMVIAIIELHENNQALNGTLRFMATIEEEVGELGSHQLLTEGYANDIDALITGEPTVVPTRELSDYFASGAARIDPDDLAQLTEKVKTDQTDSEQNFVFYAHKGWIMTTVTSYGKAAHSSMPGLGINAIDGIVKYYEEEKKFYAGLTATSPILGKTIYAPTVIKGGQQVNSIPDVATLQAKIRTIPEASNDWIIEQLQQIINRLNEDPKTNLKLEYDSKLPVLSDANSKLVQVIRKVTKDTIAEPLPAIPLAVSLGTDASELSQGNDHMQIAIIGPGNNTAHQANEYVTKKMYFEIIDTYEAVAREYLK</sequence>
<protein>
    <submittedName>
        <fullName evidence="7">Acetylornithine deacetylase</fullName>
        <ecNumber evidence="7">3.5.1.16</ecNumber>
    </submittedName>
</protein>
<dbReference type="PROSITE" id="PS00758">
    <property type="entry name" value="ARGE_DAPE_CPG2_1"/>
    <property type="match status" value="1"/>
</dbReference>
<dbReference type="EC" id="3.5.1.16" evidence="7"/>
<feature type="domain" description="Peptidase M20 dimerisation" evidence="6">
    <location>
        <begin position="209"/>
        <end position="314"/>
    </location>
</feature>
<dbReference type="CDD" id="cd08659">
    <property type="entry name" value="M20_ArgE_DapE-like"/>
    <property type="match status" value="1"/>
</dbReference>
<dbReference type="InterPro" id="IPR002933">
    <property type="entry name" value="Peptidase_M20"/>
</dbReference>
<evidence type="ECO:0000256" key="3">
    <source>
        <dbReference type="ARBA" id="ARBA00022723"/>
    </source>
</evidence>
<dbReference type="GO" id="GO:0008777">
    <property type="term" value="F:acetylornithine deacetylase activity"/>
    <property type="evidence" value="ECO:0007669"/>
    <property type="project" value="UniProtKB-EC"/>
</dbReference>
<evidence type="ECO:0000256" key="2">
    <source>
        <dbReference type="ARBA" id="ARBA00006247"/>
    </source>
</evidence>
<dbReference type="OrthoDB" id="9792335at2"/>
<dbReference type="Pfam" id="PF01546">
    <property type="entry name" value="Peptidase_M20"/>
    <property type="match status" value="1"/>
</dbReference>
<dbReference type="PANTHER" id="PTHR43808:SF8">
    <property type="entry name" value="PEPTIDASE M20 DIMERISATION DOMAIN-CONTAINING PROTEIN"/>
    <property type="match status" value="1"/>
</dbReference>
<dbReference type="InterPro" id="IPR050072">
    <property type="entry name" value="Peptidase_M20A"/>
</dbReference>
<dbReference type="Proteomes" id="UP000032279">
    <property type="component" value="Unassembled WGS sequence"/>
</dbReference>
<dbReference type="Pfam" id="PF07687">
    <property type="entry name" value="M20_dimer"/>
    <property type="match status" value="1"/>
</dbReference>
<dbReference type="InterPro" id="IPR036264">
    <property type="entry name" value="Bact_exopeptidase_dim_dom"/>
</dbReference>
<dbReference type="GO" id="GO:0046872">
    <property type="term" value="F:metal ion binding"/>
    <property type="evidence" value="ECO:0007669"/>
    <property type="project" value="UniProtKB-KW"/>
</dbReference>
<dbReference type="InterPro" id="IPR001261">
    <property type="entry name" value="ArgE/DapE_CS"/>
</dbReference>
<dbReference type="Gene3D" id="3.40.630.10">
    <property type="entry name" value="Zn peptidases"/>
    <property type="match status" value="2"/>
</dbReference>
<accession>A0A0D0Y4T1</accession>
<evidence type="ECO:0000256" key="1">
    <source>
        <dbReference type="ARBA" id="ARBA00001947"/>
    </source>
</evidence>
<evidence type="ECO:0000256" key="4">
    <source>
        <dbReference type="ARBA" id="ARBA00022801"/>
    </source>
</evidence>
<dbReference type="NCBIfam" id="NF006365">
    <property type="entry name" value="PRK08588.1"/>
    <property type="match status" value="1"/>
</dbReference>
<comment type="similarity">
    <text evidence="2">Belongs to the peptidase M20A family.</text>
</comment>
<gene>
    <name evidence="7" type="ORF">WDC_1116</name>
</gene>
<dbReference type="AlphaFoldDB" id="A0A0D0Y4T1"/>
<dbReference type="PATRIC" id="fig|1335616.4.peg.1121"/>
<organism evidence="7 8">
    <name type="scientific">Paucilactobacillus wasatchensis</name>
    <dbReference type="NCBI Taxonomy" id="1335616"/>
    <lineage>
        <taxon>Bacteria</taxon>
        <taxon>Bacillati</taxon>
        <taxon>Bacillota</taxon>
        <taxon>Bacilli</taxon>
        <taxon>Lactobacillales</taxon>
        <taxon>Lactobacillaceae</taxon>
        <taxon>Paucilactobacillus</taxon>
    </lineage>
</organism>
<comment type="caution">
    <text evidence="7">The sequence shown here is derived from an EMBL/GenBank/DDBJ whole genome shotgun (WGS) entry which is preliminary data.</text>
</comment>
<keyword evidence="3" id="KW-0479">Metal-binding</keyword>
<dbReference type="InterPro" id="IPR011650">
    <property type="entry name" value="Peptidase_M20_dimer"/>
</dbReference>
<keyword evidence="8" id="KW-1185">Reference proteome</keyword>
<evidence type="ECO:0000256" key="5">
    <source>
        <dbReference type="ARBA" id="ARBA00022833"/>
    </source>
</evidence>
<dbReference type="Gene3D" id="3.30.70.360">
    <property type="match status" value="1"/>
</dbReference>
<evidence type="ECO:0000313" key="8">
    <source>
        <dbReference type="Proteomes" id="UP000032279"/>
    </source>
</evidence>
<comment type="cofactor">
    <cofactor evidence="1">
        <name>Zn(2+)</name>
        <dbReference type="ChEBI" id="CHEBI:29105"/>
    </cofactor>
</comment>
<keyword evidence="5" id="KW-0862">Zinc</keyword>
<dbReference type="EMBL" id="AWTT01000024">
    <property type="protein sequence ID" value="KIS03298.1"/>
    <property type="molecule type" value="Genomic_DNA"/>
</dbReference>
<proteinExistence type="inferred from homology"/>
<evidence type="ECO:0000259" key="6">
    <source>
        <dbReference type="Pfam" id="PF07687"/>
    </source>
</evidence>
<name>A0A0D0Y4T1_9LACO</name>
<dbReference type="SUPFAM" id="SSF55031">
    <property type="entry name" value="Bacterial exopeptidase dimerisation domain"/>
    <property type="match status" value="1"/>
</dbReference>
<dbReference type="STRING" id="1335616.WDC_1116"/>
<dbReference type="RefSeq" id="WP_044010858.1">
    <property type="nucleotide sequence ID" value="NZ_AWTT01000024.1"/>
</dbReference>
<dbReference type="PANTHER" id="PTHR43808">
    <property type="entry name" value="ACETYLORNITHINE DEACETYLASE"/>
    <property type="match status" value="1"/>
</dbReference>
<evidence type="ECO:0000313" key="7">
    <source>
        <dbReference type="EMBL" id="KIS03298.1"/>
    </source>
</evidence>
<dbReference type="SUPFAM" id="SSF53187">
    <property type="entry name" value="Zn-dependent exopeptidases"/>
    <property type="match status" value="1"/>
</dbReference>
<reference evidence="7 8" key="1">
    <citation type="submission" date="2013-08" db="EMBL/GenBank/DDBJ databases">
        <title>Lactobacillus wasatchii sp. WDC04, a late gas producing bacteria isolated from aged chedder cheese.</title>
        <authorList>
            <person name="Oberg C.J."/>
            <person name="Culumber M."/>
            <person name="McMahon D.J."/>
            <person name="Broadbent J.R."/>
            <person name="Oberg T.S."/>
            <person name="Ortaki F."/>
        </authorList>
    </citation>
    <scope>NUCLEOTIDE SEQUENCE [LARGE SCALE GENOMIC DNA]</scope>
    <source>
        <strain evidence="7 8">WDC04</strain>
    </source>
</reference>